<proteinExistence type="predicted"/>
<dbReference type="RefSeq" id="WP_093363870.1">
    <property type="nucleotide sequence ID" value="NZ_FOZZ01000002.1"/>
</dbReference>
<dbReference type="OrthoDB" id="7055730at2"/>
<evidence type="ECO:0000313" key="2">
    <source>
        <dbReference type="Proteomes" id="UP000198785"/>
    </source>
</evidence>
<dbReference type="AlphaFoldDB" id="A0A1I6QGV3"/>
<accession>A0A1I6QGV3</accession>
<protein>
    <submittedName>
        <fullName evidence="1">Uncharacterized protein</fullName>
    </submittedName>
</protein>
<gene>
    <name evidence="1" type="ORF">SAMN05660206_102337</name>
</gene>
<dbReference type="EMBL" id="FOZZ01000002">
    <property type="protein sequence ID" value="SFS51701.1"/>
    <property type="molecule type" value="Genomic_DNA"/>
</dbReference>
<name>A0A1I6QGV3_9SPHI</name>
<keyword evidence="2" id="KW-1185">Reference proteome</keyword>
<reference evidence="1 2" key="1">
    <citation type="submission" date="2016-10" db="EMBL/GenBank/DDBJ databases">
        <authorList>
            <person name="de Groot N.N."/>
        </authorList>
    </citation>
    <scope>NUCLEOTIDE SEQUENCE [LARGE SCALE GENOMIC DNA]</scope>
    <source>
        <strain evidence="1 2">DSM 22789</strain>
    </source>
</reference>
<evidence type="ECO:0000313" key="1">
    <source>
        <dbReference type="EMBL" id="SFS51701.1"/>
    </source>
</evidence>
<dbReference type="Proteomes" id="UP000198785">
    <property type="component" value="Unassembled WGS sequence"/>
</dbReference>
<sequence>MAVILKKDEKIGNVVNSLAKEFGIEDFIDKFIELYPKDYAKIKKTYAEHTKDLKLGKKQPMPNPKQYLTNALNVWTKANKK</sequence>
<organism evidence="1 2">
    <name type="scientific">Sphingobacterium wenxiniae</name>
    <dbReference type="NCBI Taxonomy" id="683125"/>
    <lineage>
        <taxon>Bacteria</taxon>
        <taxon>Pseudomonadati</taxon>
        <taxon>Bacteroidota</taxon>
        <taxon>Sphingobacteriia</taxon>
        <taxon>Sphingobacteriales</taxon>
        <taxon>Sphingobacteriaceae</taxon>
        <taxon>Sphingobacterium</taxon>
    </lineage>
</organism>